<dbReference type="EMBL" id="LR215037">
    <property type="protein sequence ID" value="VEU75725.1"/>
    <property type="molecule type" value="Genomic_DNA"/>
</dbReference>
<feature type="transmembrane region" description="Helical" evidence="1">
    <location>
        <begin position="30"/>
        <end position="54"/>
    </location>
</feature>
<name>A0A449B582_9BACT</name>
<keyword evidence="1" id="KW-0812">Transmembrane</keyword>
<gene>
    <name evidence="2" type="ORF">NCTC10168_00659</name>
</gene>
<evidence type="ECO:0000313" key="3">
    <source>
        <dbReference type="Proteomes" id="UP000290243"/>
    </source>
</evidence>
<feature type="transmembrane region" description="Helical" evidence="1">
    <location>
        <begin position="173"/>
        <end position="193"/>
    </location>
</feature>
<evidence type="ECO:0000313" key="2">
    <source>
        <dbReference type="EMBL" id="VEU75725.1"/>
    </source>
</evidence>
<keyword evidence="3" id="KW-1185">Reference proteome</keyword>
<dbReference type="RefSeq" id="WP_129647068.1">
    <property type="nucleotide sequence ID" value="NZ_LR215037.1"/>
</dbReference>
<reference evidence="2 3" key="1">
    <citation type="submission" date="2019-01" db="EMBL/GenBank/DDBJ databases">
        <authorList>
            <consortium name="Pathogen Informatics"/>
        </authorList>
    </citation>
    <scope>NUCLEOTIDE SEQUENCE [LARGE SCALE GENOMIC DNA]</scope>
    <source>
        <strain evidence="2 3">NCTC10168</strain>
    </source>
</reference>
<dbReference type="Proteomes" id="UP000290243">
    <property type="component" value="Chromosome"/>
</dbReference>
<dbReference type="KEGG" id="mmau:NCTC10168_00659"/>
<sequence>MKTYNDKELANQLKLYYNSNKRKIALKSSLWWILFSFIFVLPILFVSIFMTLYIGIDKIGILPTMFYFLGLSIFIIVFNSLHVYLKYVNYKYDFVCDKNTITKINRWMKMIKIKPNLPYKDEQLNENNLKYKITSIKRLISIILVNWLFNSISLTFTYFLIINNELNKNDVFIIFLSNSLLILSINLLSFIYWKKPIFYDKYINNNKNTNWQIDKNYLKIELNDENYIFSLLNNLDNIKEKYFRILTIRNILKYFLIPFLIISIGVSFLLIWVIFNKYNLKYIVYLLGIILSPLIVLPFLYIKWTKYFKSLDTLDFTNKLLKQLNIKKIMININNTQQLKIDSILSKITNSKIKVFINEAEYIYKNKDDNNIRKIIIGWLLYISMWIFALIFNILIYKIGVLENLSIFKYNYMLIFMIFDLSFILFSLFFVYSSRTLYRGYR</sequence>
<feature type="transmembrane region" description="Helical" evidence="1">
    <location>
        <begin position="375"/>
        <end position="400"/>
    </location>
</feature>
<feature type="transmembrane region" description="Helical" evidence="1">
    <location>
        <begin position="282"/>
        <end position="302"/>
    </location>
</feature>
<organism evidence="2 3">
    <name type="scientific">Mycoplasmopsis maculosa</name>
    <dbReference type="NCBI Taxonomy" id="114885"/>
    <lineage>
        <taxon>Bacteria</taxon>
        <taxon>Bacillati</taxon>
        <taxon>Mycoplasmatota</taxon>
        <taxon>Mycoplasmoidales</taxon>
        <taxon>Metamycoplasmataceae</taxon>
        <taxon>Mycoplasmopsis</taxon>
    </lineage>
</organism>
<keyword evidence="1" id="KW-0472">Membrane</keyword>
<proteinExistence type="predicted"/>
<feature type="transmembrane region" description="Helical" evidence="1">
    <location>
        <begin position="412"/>
        <end position="432"/>
    </location>
</feature>
<accession>A0A449B582</accession>
<evidence type="ECO:0000256" key="1">
    <source>
        <dbReference type="SAM" id="Phobius"/>
    </source>
</evidence>
<keyword evidence="1" id="KW-1133">Transmembrane helix</keyword>
<feature type="transmembrane region" description="Helical" evidence="1">
    <location>
        <begin position="139"/>
        <end position="161"/>
    </location>
</feature>
<feature type="transmembrane region" description="Helical" evidence="1">
    <location>
        <begin position="66"/>
        <end position="85"/>
    </location>
</feature>
<dbReference type="AlphaFoldDB" id="A0A449B582"/>
<protein>
    <submittedName>
        <fullName evidence="2">Uncharacterized protein</fullName>
    </submittedName>
</protein>
<feature type="transmembrane region" description="Helical" evidence="1">
    <location>
        <begin position="251"/>
        <end position="276"/>
    </location>
</feature>